<evidence type="ECO:0000313" key="3">
    <source>
        <dbReference type="Proteomes" id="UP000230002"/>
    </source>
</evidence>
<reference evidence="2 3" key="1">
    <citation type="journal article" date="2015" name="Sci. Rep.">
        <title>Chromosome-level genome map provides insights into diverse defense mechanisms in the medicinal fungus Ganoderma sinense.</title>
        <authorList>
            <person name="Zhu Y."/>
            <person name="Xu J."/>
            <person name="Sun C."/>
            <person name="Zhou S."/>
            <person name="Xu H."/>
            <person name="Nelson D.R."/>
            <person name="Qian J."/>
            <person name="Song J."/>
            <person name="Luo H."/>
            <person name="Xiang L."/>
            <person name="Li Y."/>
            <person name="Xu Z."/>
            <person name="Ji A."/>
            <person name="Wang L."/>
            <person name="Lu S."/>
            <person name="Hayward A."/>
            <person name="Sun W."/>
            <person name="Li X."/>
            <person name="Schwartz D.C."/>
            <person name="Wang Y."/>
            <person name="Chen S."/>
        </authorList>
    </citation>
    <scope>NUCLEOTIDE SEQUENCE [LARGE SCALE GENOMIC DNA]</scope>
    <source>
        <strain evidence="2 3">ZZ0214-1</strain>
    </source>
</reference>
<keyword evidence="3" id="KW-1185">Reference proteome</keyword>
<dbReference type="AlphaFoldDB" id="A0A2G8S0G7"/>
<evidence type="ECO:0000256" key="1">
    <source>
        <dbReference type="SAM" id="MobiDB-lite"/>
    </source>
</evidence>
<proteinExistence type="predicted"/>
<dbReference type="EMBL" id="AYKW01000034">
    <property type="protein sequence ID" value="PIL27273.1"/>
    <property type="molecule type" value="Genomic_DNA"/>
</dbReference>
<comment type="caution">
    <text evidence="2">The sequence shown here is derived from an EMBL/GenBank/DDBJ whole genome shotgun (WGS) entry which is preliminary data.</text>
</comment>
<sequence>MSLSDYYLNSNAFDDVDHMTCVFQGTIGVKHANRPSSRTTTTTSTGQVGEHVSLWTASFPPDVLGKIFVDVRDMTHADHPNCQSAWLRLTRICHSWRRVALNTPALWTHLRIYDTRYPEELELLLALSGDLPVDVELDFVKSRFLADLDFKVSIVRAVWTHGRRITNFSVVCSTEDTMPIRSVETTIHFPNGTEVFLEPQACRTGSIVRLQGGSFPRPYEPLQDVGPDRDVSKVFRAVGMARRLRPMDYVGFWQDFGLQIPLVLLDFWSLTHLHLEYCGPRDKQGSVMEKIFLPPAIKTLVIKDEPWEMVTLLEHIFFPSDARGCKGMRIKLAVDLQNSMYCPKSALEDLLRACRWPSIYYHVSACTTALLNLSSDATLTLAGLHIGQGPKFQFDFFNGPDRGAILELAADTLNNFFNVFAPLEAPLFSKMEQLSIHDASGELGRLVDWETLLSRLPLDVRSLSLGNAHVVANFLVAMDRQAQRKQAARDSGSSIGTTNTLRLSRLAWCVESRSLRYLSRDVAIMQRCRALDVLEVEEIVLRAPRRVGSGGPTSLDSPSSPLPSPPPSEDGSPLDGGAKRLGDSKARIRILVEDSKWCSICPRMPRSVPQPSTQFRF</sequence>
<evidence type="ECO:0000313" key="2">
    <source>
        <dbReference type="EMBL" id="PIL27273.1"/>
    </source>
</evidence>
<dbReference type="OrthoDB" id="2777543at2759"/>
<protein>
    <submittedName>
        <fullName evidence="2">Uncharacterized protein</fullName>
    </submittedName>
</protein>
<accession>A0A2G8S0G7</accession>
<dbReference type="Proteomes" id="UP000230002">
    <property type="component" value="Unassembled WGS sequence"/>
</dbReference>
<name>A0A2G8S0G7_9APHY</name>
<gene>
    <name evidence="2" type="ORF">GSI_10420</name>
</gene>
<feature type="region of interest" description="Disordered" evidence="1">
    <location>
        <begin position="547"/>
        <end position="582"/>
    </location>
</feature>
<organism evidence="2 3">
    <name type="scientific">Ganoderma sinense ZZ0214-1</name>
    <dbReference type="NCBI Taxonomy" id="1077348"/>
    <lineage>
        <taxon>Eukaryota</taxon>
        <taxon>Fungi</taxon>
        <taxon>Dikarya</taxon>
        <taxon>Basidiomycota</taxon>
        <taxon>Agaricomycotina</taxon>
        <taxon>Agaricomycetes</taxon>
        <taxon>Polyporales</taxon>
        <taxon>Polyporaceae</taxon>
        <taxon>Ganoderma</taxon>
    </lineage>
</organism>